<comment type="caution">
    <text evidence="2">The sequence shown here is derived from an EMBL/GenBank/DDBJ whole genome shotgun (WGS) entry which is preliminary data.</text>
</comment>
<reference evidence="2" key="1">
    <citation type="submission" date="2022-08" db="EMBL/GenBank/DDBJ databases">
        <title>Genome sequencing of akame (Lates japonicus).</title>
        <authorList>
            <person name="Hashiguchi Y."/>
            <person name="Takahashi H."/>
        </authorList>
    </citation>
    <scope>NUCLEOTIDE SEQUENCE</scope>
    <source>
        <strain evidence="2">Kochi</strain>
    </source>
</reference>
<dbReference type="EMBL" id="BRZM01000021">
    <property type="protein sequence ID" value="GLD55160.1"/>
    <property type="molecule type" value="Genomic_DNA"/>
</dbReference>
<sequence>MRGSHVVLKAGLLKDDMPCLLLDLPFFLAFSGRHICGAVNARCNTIVRRRAMGSVLRPTRYRQAEVGRLLLRDVPAGVVRREDAGLETVKEDSTVTLCSTRCAGTLRHTHIPAERRIYWCFSQNTQSLLKDQILTGPHQPVQHDSARSSCGTPHYPPGGSSRDPPSLSTLQRPRPPKKEVFGTP</sequence>
<evidence type="ECO:0000313" key="3">
    <source>
        <dbReference type="Proteomes" id="UP001279410"/>
    </source>
</evidence>
<accession>A0AAD3MKF6</accession>
<evidence type="ECO:0000313" key="2">
    <source>
        <dbReference type="EMBL" id="GLD55160.1"/>
    </source>
</evidence>
<protein>
    <submittedName>
        <fullName evidence="2">Dual specificity protein phosphatase 4-like protein</fullName>
    </submittedName>
</protein>
<gene>
    <name evidence="2" type="ORF">AKAME5_000768500</name>
</gene>
<organism evidence="2 3">
    <name type="scientific">Lates japonicus</name>
    <name type="common">Japanese lates</name>
    <dbReference type="NCBI Taxonomy" id="270547"/>
    <lineage>
        <taxon>Eukaryota</taxon>
        <taxon>Metazoa</taxon>
        <taxon>Chordata</taxon>
        <taxon>Craniata</taxon>
        <taxon>Vertebrata</taxon>
        <taxon>Euteleostomi</taxon>
        <taxon>Actinopterygii</taxon>
        <taxon>Neopterygii</taxon>
        <taxon>Teleostei</taxon>
        <taxon>Neoteleostei</taxon>
        <taxon>Acanthomorphata</taxon>
        <taxon>Carangaria</taxon>
        <taxon>Carangaria incertae sedis</taxon>
        <taxon>Centropomidae</taxon>
        <taxon>Lates</taxon>
    </lineage>
</organism>
<dbReference type="InterPro" id="IPR036873">
    <property type="entry name" value="Rhodanese-like_dom_sf"/>
</dbReference>
<evidence type="ECO:0000256" key="1">
    <source>
        <dbReference type="SAM" id="MobiDB-lite"/>
    </source>
</evidence>
<dbReference type="AlphaFoldDB" id="A0AAD3MKF6"/>
<dbReference type="SUPFAM" id="SSF52821">
    <property type="entry name" value="Rhodanese/Cell cycle control phosphatase"/>
    <property type="match status" value="1"/>
</dbReference>
<proteinExistence type="predicted"/>
<keyword evidence="3" id="KW-1185">Reference proteome</keyword>
<dbReference type="Proteomes" id="UP001279410">
    <property type="component" value="Unassembled WGS sequence"/>
</dbReference>
<name>A0AAD3MKF6_LATJO</name>
<feature type="region of interest" description="Disordered" evidence="1">
    <location>
        <begin position="137"/>
        <end position="184"/>
    </location>
</feature>
<dbReference type="Gene3D" id="3.40.250.10">
    <property type="entry name" value="Rhodanese-like domain"/>
    <property type="match status" value="1"/>
</dbReference>